<feature type="region of interest" description="Disordered" evidence="2">
    <location>
        <begin position="218"/>
        <end position="337"/>
    </location>
</feature>
<name>A0AAN8R7C9_9TELE</name>
<dbReference type="EMBL" id="JAGTTL010000002">
    <property type="protein sequence ID" value="KAK6326074.1"/>
    <property type="molecule type" value="Genomic_DNA"/>
</dbReference>
<feature type="compositionally biased region" description="Basic and acidic residues" evidence="2">
    <location>
        <begin position="642"/>
        <end position="665"/>
    </location>
</feature>
<reference evidence="4 5" key="1">
    <citation type="submission" date="2021-04" db="EMBL/GenBank/DDBJ databases">
        <authorList>
            <person name="De Guttry C."/>
            <person name="Zahm M."/>
            <person name="Klopp C."/>
            <person name="Cabau C."/>
            <person name="Louis A."/>
            <person name="Berthelot C."/>
            <person name="Parey E."/>
            <person name="Roest Crollius H."/>
            <person name="Montfort J."/>
            <person name="Robinson-Rechavi M."/>
            <person name="Bucao C."/>
            <person name="Bouchez O."/>
            <person name="Gislard M."/>
            <person name="Lluch J."/>
            <person name="Milhes M."/>
            <person name="Lampietro C."/>
            <person name="Lopez Roques C."/>
            <person name="Donnadieu C."/>
            <person name="Braasch I."/>
            <person name="Desvignes T."/>
            <person name="Postlethwait J."/>
            <person name="Bobe J."/>
            <person name="Wedekind C."/>
            <person name="Guiguen Y."/>
        </authorList>
    </citation>
    <scope>NUCLEOTIDE SEQUENCE [LARGE SCALE GENOMIC DNA]</scope>
    <source>
        <strain evidence="4">Cs_M1</strain>
        <tissue evidence="4">Blood</tissue>
    </source>
</reference>
<dbReference type="PANTHER" id="PTHR31075:SF3">
    <property type="entry name" value="CENTROSOMAL PROTEIN OF 85 KDA"/>
    <property type="match status" value="1"/>
</dbReference>
<organism evidence="4 5">
    <name type="scientific">Coregonus suidteri</name>
    <dbReference type="NCBI Taxonomy" id="861788"/>
    <lineage>
        <taxon>Eukaryota</taxon>
        <taxon>Metazoa</taxon>
        <taxon>Chordata</taxon>
        <taxon>Craniata</taxon>
        <taxon>Vertebrata</taxon>
        <taxon>Euteleostomi</taxon>
        <taxon>Actinopterygii</taxon>
        <taxon>Neopterygii</taxon>
        <taxon>Teleostei</taxon>
        <taxon>Protacanthopterygii</taxon>
        <taxon>Salmoniformes</taxon>
        <taxon>Salmonidae</taxon>
        <taxon>Coregoninae</taxon>
        <taxon>Coregonus</taxon>
    </lineage>
</organism>
<feature type="region of interest" description="Disordered" evidence="2">
    <location>
        <begin position="1"/>
        <end position="74"/>
    </location>
</feature>
<feature type="compositionally biased region" description="Low complexity" evidence="2">
    <location>
        <begin position="294"/>
        <end position="318"/>
    </location>
</feature>
<evidence type="ECO:0000313" key="5">
    <source>
        <dbReference type="Proteomes" id="UP001356427"/>
    </source>
</evidence>
<evidence type="ECO:0000259" key="3">
    <source>
        <dbReference type="Pfam" id="PF24555"/>
    </source>
</evidence>
<evidence type="ECO:0000256" key="1">
    <source>
        <dbReference type="SAM" id="Coils"/>
    </source>
</evidence>
<gene>
    <name evidence="4" type="ORF">J4Q44_G00017180</name>
</gene>
<feature type="region of interest" description="Disordered" evidence="2">
    <location>
        <begin position="427"/>
        <end position="454"/>
    </location>
</feature>
<evidence type="ECO:0000256" key="2">
    <source>
        <dbReference type="SAM" id="MobiDB-lite"/>
    </source>
</evidence>
<feature type="region of interest" description="Disordered" evidence="2">
    <location>
        <begin position="642"/>
        <end position="683"/>
    </location>
</feature>
<sequence>MGQISGERRPDSIEVTTSELRKNIIGPASSKRKSTQSQREHRGSFPGQDTPRPVKALRQLPPLPELEKSSVRRHSSYTGSVVYDVVATEVCNPWPTTDNKASQQQAADGSNHLEEVDEKGEVPFLVYAKVKKTKDCSNSSRRSPLYAKVNKTSSRTVKSELLYCTSEILERVEEKELLRASEITRANRGILNELICKYCRKAGFPDMEWQTPAVSEKFQSHFGRRPRTTDSGDTELGSTEDFCSSSSSPSFQPIRSQIPIPTAHVMPSTAGPPASKPQPHSQDDSQASAEAHRPPSGSRTSSGTSSSKSSSLSKSASSPNLDMAQGGMGGADPAGPKTDCLSRYRSLVNGLDHSLFPSGDQSCMDEGQRFDMPTMEPTMNQSALLAGYCPDVQLRLQMTSLGETPECSGEAYRVAMAAMEHSYKALPEARPGVPGAPDPYSQRSSQPGGTGAGSAGVYPSSLYLQTQALLREAKAYEPMLQERCRELPSWQQQQQHKQQLESLRLQVEQMQMITAGVGQYSALYSTPSMPPETSKWDAVIKANESILKEKELVIERQKQQMSQLEQRLRESELQVHGALLGRGAPYGDVCLLRLQEAQRENAFLRAQFAERGDCAAQEKAEAERRLGAVEAETRRLNDTLRETSERHAEEMKKQEERIRSRDKHINSLKKKCQKEAEQNREKQQRIETLERYLADLPTMEDYQGQSKQLLEVEQRASQLQGRVRELEVCLEEARSHTREKDTQLEEQRRRERELLTTVTSLQERVQEGLEDGARLPSLDVEKLRGENSSLREEQQRLKKVVEKQLRMMEQLGTQIVTLEEQVSQEESSSHALREEVCSKEQGLLQLRTAMKELSAQNQELMEQNLTLHERLEDSERVNLDRTSSSLRPAGARLTQRLHGEMASCLCDLRSLCNVLTQRSQGRDPNLSLLLGITSPPPMAEQVEDWLSPEVLQRKLTEAQQLRRDVEELRTTVSDRYAQDMGENCITQ</sequence>
<feature type="domain" description="Centrosomal protein of 85 kDa-like CC4 coiled-coil" evidence="3">
    <location>
        <begin position="785"/>
        <end position="868"/>
    </location>
</feature>
<dbReference type="Pfam" id="PF24555">
    <property type="entry name" value="CC4_CEP85"/>
    <property type="match status" value="1"/>
</dbReference>
<accession>A0AAN8R7C9</accession>
<keyword evidence="1" id="KW-0175">Coiled coil</keyword>
<dbReference type="InterPro" id="IPR040210">
    <property type="entry name" value="Cep85/Cep85L"/>
</dbReference>
<dbReference type="PANTHER" id="PTHR31075">
    <property type="entry name" value="CENTROSOMAL PROTEIN OF 85 KDA"/>
    <property type="match status" value="1"/>
</dbReference>
<feature type="coiled-coil region" evidence="1">
    <location>
        <begin position="547"/>
        <end position="574"/>
    </location>
</feature>
<feature type="compositionally biased region" description="Polar residues" evidence="2">
    <location>
        <begin position="278"/>
        <end position="288"/>
    </location>
</feature>
<dbReference type="GO" id="GO:0005813">
    <property type="term" value="C:centrosome"/>
    <property type="evidence" value="ECO:0007669"/>
    <property type="project" value="TreeGrafter"/>
</dbReference>
<protein>
    <recommendedName>
        <fullName evidence="3">Centrosomal protein of 85 kDa-like CC4 coiled-coil domain-containing protein</fullName>
    </recommendedName>
</protein>
<feature type="compositionally biased region" description="Basic and acidic residues" evidence="2">
    <location>
        <begin position="673"/>
        <end position="683"/>
    </location>
</feature>
<proteinExistence type="predicted"/>
<evidence type="ECO:0000313" key="4">
    <source>
        <dbReference type="EMBL" id="KAK6326074.1"/>
    </source>
</evidence>
<dbReference type="AlphaFoldDB" id="A0AAN8R7C9"/>
<feature type="compositionally biased region" description="Low complexity" evidence="2">
    <location>
        <begin position="244"/>
        <end position="261"/>
    </location>
</feature>
<feature type="coiled-coil region" evidence="1">
    <location>
        <begin position="730"/>
        <end position="877"/>
    </location>
</feature>
<dbReference type="Proteomes" id="UP001356427">
    <property type="component" value="Unassembled WGS sequence"/>
</dbReference>
<feature type="compositionally biased region" description="Basic and acidic residues" evidence="2">
    <location>
        <begin position="1"/>
        <end position="12"/>
    </location>
</feature>
<comment type="caution">
    <text evidence="4">The sequence shown here is derived from an EMBL/GenBank/DDBJ whole genome shotgun (WGS) entry which is preliminary data.</text>
</comment>
<keyword evidence="5" id="KW-1185">Reference proteome</keyword>
<dbReference type="InterPro" id="IPR058190">
    <property type="entry name" value="CC4_CEP85"/>
</dbReference>